<accession>A0A9Q3DRZ4</accession>
<dbReference type="OrthoDB" id="10693625at2759"/>
<protein>
    <recommendedName>
        <fullName evidence="1">Tet-like 2OG-Fe(II) oxygenase domain-containing protein</fullName>
    </recommendedName>
</protein>
<dbReference type="Pfam" id="PF20515">
    <property type="entry name" value="2OG-FeII_Oxy_6"/>
    <property type="match status" value="1"/>
</dbReference>
<evidence type="ECO:0000313" key="2">
    <source>
        <dbReference type="EMBL" id="MBW0504812.1"/>
    </source>
</evidence>
<feature type="domain" description="Tet-like 2OG-Fe(II) oxygenase" evidence="1">
    <location>
        <begin position="26"/>
        <end position="87"/>
    </location>
</feature>
<dbReference type="InterPro" id="IPR046798">
    <property type="entry name" value="2OG-FeII_Oxy_6"/>
</dbReference>
<keyword evidence="3" id="KW-1185">Reference proteome</keyword>
<evidence type="ECO:0000259" key="1">
    <source>
        <dbReference type="Pfam" id="PF20515"/>
    </source>
</evidence>
<comment type="caution">
    <text evidence="2">The sequence shown here is derived from an EMBL/GenBank/DDBJ whole genome shotgun (WGS) entry which is preliminary data.</text>
</comment>
<reference evidence="2" key="1">
    <citation type="submission" date="2021-03" db="EMBL/GenBank/DDBJ databases">
        <title>Draft genome sequence of rust myrtle Austropuccinia psidii MF-1, a brazilian biotype.</title>
        <authorList>
            <person name="Quecine M.C."/>
            <person name="Pachon D.M.R."/>
            <person name="Bonatelli M.L."/>
            <person name="Correr F.H."/>
            <person name="Franceschini L.M."/>
            <person name="Leite T.F."/>
            <person name="Margarido G.R.A."/>
            <person name="Almeida C.A."/>
            <person name="Ferrarezi J.A."/>
            <person name="Labate C.A."/>
        </authorList>
    </citation>
    <scope>NUCLEOTIDE SEQUENCE</scope>
    <source>
        <strain evidence="2">MF-1</strain>
    </source>
</reference>
<dbReference type="Proteomes" id="UP000765509">
    <property type="component" value="Unassembled WGS sequence"/>
</dbReference>
<dbReference type="AlphaFoldDB" id="A0A9Q3DRZ4"/>
<evidence type="ECO:0000313" key="3">
    <source>
        <dbReference type="Proteomes" id="UP000765509"/>
    </source>
</evidence>
<proteinExistence type="predicted"/>
<dbReference type="EMBL" id="AVOT02018146">
    <property type="protein sequence ID" value="MBW0504812.1"/>
    <property type="molecule type" value="Genomic_DNA"/>
</dbReference>
<organism evidence="2 3">
    <name type="scientific">Austropuccinia psidii MF-1</name>
    <dbReference type="NCBI Taxonomy" id="1389203"/>
    <lineage>
        <taxon>Eukaryota</taxon>
        <taxon>Fungi</taxon>
        <taxon>Dikarya</taxon>
        <taxon>Basidiomycota</taxon>
        <taxon>Pucciniomycotina</taxon>
        <taxon>Pucciniomycetes</taxon>
        <taxon>Pucciniales</taxon>
        <taxon>Sphaerophragmiaceae</taxon>
        <taxon>Austropuccinia</taxon>
    </lineage>
</organism>
<sequence>MAIFSSTGLLIALDELRPFTPMSEVKVNKWEELSQLLFGKRKFTDPVATNGALLEGYIFAIGWCKCNTKNKQFGIYRSLGRIKDAKEELWNQGPNPSWVSCILGPGSHSGIQTHLHSQYPGPSHSNTEACPGSLLFFAHKSSCLSRILMLHTQILTPVQHPNASHANPYACTGSQPFKQLLTPGKGSENSKNNALCLSRYPNLHMQILTLVQVPKNSNNPLCQCRLPTVHKQILMLV</sequence>
<name>A0A9Q3DRZ4_9BASI</name>
<gene>
    <name evidence="2" type="ORF">O181_044527</name>
</gene>